<dbReference type="Proteomes" id="UP000218811">
    <property type="component" value="Unassembled WGS sequence"/>
</dbReference>
<name>A0A2H3JXY2_WOLCO</name>
<evidence type="ECO:0000313" key="1">
    <source>
        <dbReference type="EMBL" id="PCH41584.1"/>
    </source>
</evidence>
<sequence>MSTKGPSGGDPSIQAALPNFSSALSSSSRAREAYIAFRAHERRVVSLRSAIPVTRVFLRNVSAICAPYPLHIAFDFANCNLREWHGKN</sequence>
<reference evidence="1 2" key="1">
    <citation type="journal article" date="2012" name="Science">
        <title>The Paleozoic origin of enzymatic lignin decomposition reconstructed from 31 fungal genomes.</title>
        <authorList>
            <person name="Floudas D."/>
            <person name="Binder M."/>
            <person name="Riley R."/>
            <person name="Barry K."/>
            <person name="Blanchette R.A."/>
            <person name="Henrissat B."/>
            <person name="Martinez A.T."/>
            <person name="Otillar R."/>
            <person name="Spatafora J.W."/>
            <person name="Yadav J.S."/>
            <person name="Aerts A."/>
            <person name="Benoit I."/>
            <person name="Boyd A."/>
            <person name="Carlson A."/>
            <person name="Copeland A."/>
            <person name="Coutinho P.M."/>
            <person name="de Vries R.P."/>
            <person name="Ferreira P."/>
            <person name="Findley K."/>
            <person name="Foster B."/>
            <person name="Gaskell J."/>
            <person name="Glotzer D."/>
            <person name="Gorecki P."/>
            <person name="Heitman J."/>
            <person name="Hesse C."/>
            <person name="Hori C."/>
            <person name="Igarashi K."/>
            <person name="Jurgens J.A."/>
            <person name="Kallen N."/>
            <person name="Kersten P."/>
            <person name="Kohler A."/>
            <person name="Kuees U."/>
            <person name="Kumar T.K.A."/>
            <person name="Kuo A."/>
            <person name="LaButti K."/>
            <person name="Larrondo L.F."/>
            <person name="Lindquist E."/>
            <person name="Ling A."/>
            <person name="Lombard V."/>
            <person name="Lucas S."/>
            <person name="Lundell T."/>
            <person name="Martin R."/>
            <person name="McLaughlin D.J."/>
            <person name="Morgenstern I."/>
            <person name="Morin E."/>
            <person name="Murat C."/>
            <person name="Nagy L.G."/>
            <person name="Nolan M."/>
            <person name="Ohm R.A."/>
            <person name="Patyshakuliyeva A."/>
            <person name="Rokas A."/>
            <person name="Ruiz-Duenas F.J."/>
            <person name="Sabat G."/>
            <person name="Salamov A."/>
            <person name="Samejima M."/>
            <person name="Schmutz J."/>
            <person name="Slot J.C."/>
            <person name="St John F."/>
            <person name="Stenlid J."/>
            <person name="Sun H."/>
            <person name="Sun S."/>
            <person name="Syed K."/>
            <person name="Tsang A."/>
            <person name="Wiebenga A."/>
            <person name="Young D."/>
            <person name="Pisabarro A."/>
            <person name="Eastwood D.C."/>
            <person name="Martin F."/>
            <person name="Cullen D."/>
            <person name="Grigoriev I.V."/>
            <person name="Hibbett D.S."/>
        </authorList>
    </citation>
    <scope>NUCLEOTIDE SEQUENCE [LARGE SCALE GENOMIC DNA]</scope>
    <source>
        <strain evidence="1 2">MD-104</strain>
    </source>
</reference>
<dbReference type="EMBL" id="KB468113">
    <property type="protein sequence ID" value="PCH41584.1"/>
    <property type="molecule type" value="Genomic_DNA"/>
</dbReference>
<dbReference type="AlphaFoldDB" id="A0A2H3JXY2"/>
<keyword evidence="2" id="KW-1185">Reference proteome</keyword>
<gene>
    <name evidence="1" type="ORF">WOLCODRAFT_151631</name>
</gene>
<protein>
    <submittedName>
        <fullName evidence="1">Uncharacterized protein</fullName>
    </submittedName>
</protein>
<evidence type="ECO:0000313" key="2">
    <source>
        <dbReference type="Proteomes" id="UP000218811"/>
    </source>
</evidence>
<organism evidence="1 2">
    <name type="scientific">Wolfiporia cocos (strain MD-104)</name>
    <name type="common">Brown rot fungus</name>
    <dbReference type="NCBI Taxonomy" id="742152"/>
    <lineage>
        <taxon>Eukaryota</taxon>
        <taxon>Fungi</taxon>
        <taxon>Dikarya</taxon>
        <taxon>Basidiomycota</taxon>
        <taxon>Agaricomycotina</taxon>
        <taxon>Agaricomycetes</taxon>
        <taxon>Polyporales</taxon>
        <taxon>Phaeolaceae</taxon>
        <taxon>Wolfiporia</taxon>
    </lineage>
</organism>
<proteinExistence type="predicted"/>
<accession>A0A2H3JXY2</accession>